<feature type="domain" description="Glycosyltransferase 2-like" evidence="2">
    <location>
        <begin position="57"/>
        <end position="109"/>
    </location>
</feature>
<proteinExistence type="inferred from homology"/>
<dbReference type="SUPFAM" id="SSF53448">
    <property type="entry name" value="Nucleotide-diphospho-sugar transferases"/>
    <property type="match status" value="1"/>
</dbReference>
<evidence type="ECO:0000313" key="4">
    <source>
        <dbReference type="Proteomes" id="UP000502508"/>
    </source>
</evidence>
<dbReference type="Pfam" id="PF00535">
    <property type="entry name" value="Glycos_transf_2"/>
    <property type="match status" value="1"/>
</dbReference>
<keyword evidence="4" id="KW-1185">Reference proteome</keyword>
<evidence type="ECO:0000256" key="1">
    <source>
        <dbReference type="ARBA" id="ARBA00006739"/>
    </source>
</evidence>
<dbReference type="PANTHER" id="PTHR48090">
    <property type="entry name" value="UNDECAPRENYL-PHOSPHATE 4-DEOXY-4-FORMAMIDO-L-ARABINOSE TRANSFERASE-RELATED"/>
    <property type="match status" value="1"/>
</dbReference>
<dbReference type="InterPro" id="IPR050256">
    <property type="entry name" value="Glycosyltransferase_2"/>
</dbReference>
<dbReference type="EMBL" id="AP022870">
    <property type="protein sequence ID" value="BCB81438.1"/>
    <property type="molecule type" value="Genomic_DNA"/>
</dbReference>
<reference evidence="3 4" key="2">
    <citation type="submission" date="2020-03" db="EMBL/GenBank/DDBJ databases">
        <authorList>
            <person name="Ichikawa N."/>
            <person name="Kimura A."/>
            <person name="Kitahashi Y."/>
            <person name="Uohara A."/>
        </authorList>
    </citation>
    <scope>NUCLEOTIDE SEQUENCE [LARGE SCALE GENOMIC DNA]</scope>
    <source>
        <strain evidence="3 4">NBRC 107702</strain>
    </source>
</reference>
<gene>
    <name evidence="3" type="ORF">Pflav_078480</name>
</gene>
<protein>
    <recommendedName>
        <fullName evidence="2">Glycosyltransferase 2-like domain-containing protein</fullName>
    </recommendedName>
</protein>
<dbReference type="PANTHER" id="PTHR48090:SF8">
    <property type="entry name" value="GLYCOSYLTRANSFERASE CSBB-RELATED"/>
    <property type="match status" value="1"/>
</dbReference>
<sequence length="118" mass="12690">MPVGIRLDHRHDLGGGAVAQHSHVVPYRVQVDADFGLPHADQPTGPRTRNILYMLLSVVVPCFNEEASVERLHAAVTAATAALTTEIEIVFVDDGSDDGTLVALRGLAARTNRSSTHR</sequence>
<reference evidence="3 4" key="1">
    <citation type="submission" date="2020-03" db="EMBL/GenBank/DDBJ databases">
        <title>Whole genome shotgun sequence of Phytohabitans flavus NBRC 107702.</title>
        <authorList>
            <person name="Komaki H."/>
            <person name="Tamura T."/>
        </authorList>
    </citation>
    <scope>NUCLEOTIDE SEQUENCE [LARGE SCALE GENOMIC DNA]</scope>
    <source>
        <strain evidence="3 4">NBRC 107702</strain>
    </source>
</reference>
<dbReference type="InterPro" id="IPR001173">
    <property type="entry name" value="Glyco_trans_2-like"/>
</dbReference>
<dbReference type="AlphaFoldDB" id="A0A6F8Y628"/>
<dbReference type="InterPro" id="IPR029044">
    <property type="entry name" value="Nucleotide-diphossugar_trans"/>
</dbReference>
<dbReference type="Gene3D" id="3.90.550.10">
    <property type="entry name" value="Spore Coat Polysaccharide Biosynthesis Protein SpsA, Chain A"/>
    <property type="match status" value="1"/>
</dbReference>
<dbReference type="GO" id="GO:0005886">
    <property type="term" value="C:plasma membrane"/>
    <property type="evidence" value="ECO:0007669"/>
    <property type="project" value="TreeGrafter"/>
</dbReference>
<dbReference type="KEGG" id="pfla:Pflav_078480"/>
<evidence type="ECO:0000313" key="3">
    <source>
        <dbReference type="EMBL" id="BCB81438.1"/>
    </source>
</evidence>
<name>A0A6F8Y628_9ACTN</name>
<evidence type="ECO:0000259" key="2">
    <source>
        <dbReference type="Pfam" id="PF00535"/>
    </source>
</evidence>
<dbReference type="Proteomes" id="UP000502508">
    <property type="component" value="Chromosome"/>
</dbReference>
<organism evidence="3 4">
    <name type="scientific">Phytohabitans flavus</name>
    <dbReference type="NCBI Taxonomy" id="1076124"/>
    <lineage>
        <taxon>Bacteria</taxon>
        <taxon>Bacillati</taxon>
        <taxon>Actinomycetota</taxon>
        <taxon>Actinomycetes</taxon>
        <taxon>Micromonosporales</taxon>
        <taxon>Micromonosporaceae</taxon>
    </lineage>
</organism>
<accession>A0A6F8Y628</accession>
<comment type="similarity">
    <text evidence="1">Belongs to the glycosyltransferase 2 family.</text>
</comment>